<keyword evidence="2" id="KW-1185">Reference proteome</keyword>
<dbReference type="Proteomes" id="UP000774570">
    <property type="component" value="Unassembled WGS sequence"/>
</dbReference>
<comment type="caution">
    <text evidence="1">The sequence shown here is derived from an EMBL/GenBank/DDBJ whole genome shotgun (WGS) entry which is preliminary data.</text>
</comment>
<reference evidence="1 2" key="1">
    <citation type="submission" date="2021-07" db="EMBL/GenBank/DDBJ databases">
        <title>Actinomadura sp. PM05-2 isolated from lichen.</title>
        <authorList>
            <person name="Somphong A."/>
            <person name="Phongsopitanun W."/>
            <person name="Tanasupawat S."/>
            <person name="Peongsungnone V."/>
        </authorList>
    </citation>
    <scope>NUCLEOTIDE SEQUENCE [LARGE SCALE GENOMIC DNA]</scope>
    <source>
        <strain evidence="1 2">PM05-2</strain>
    </source>
</reference>
<protein>
    <submittedName>
        <fullName evidence="1">Uncharacterized protein</fullName>
    </submittedName>
</protein>
<organism evidence="1 2">
    <name type="scientific">Actinomadura parmotrematis</name>
    <dbReference type="NCBI Taxonomy" id="2864039"/>
    <lineage>
        <taxon>Bacteria</taxon>
        <taxon>Bacillati</taxon>
        <taxon>Actinomycetota</taxon>
        <taxon>Actinomycetes</taxon>
        <taxon>Streptosporangiales</taxon>
        <taxon>Thermomonosporaceae</taxon>
        <taxon>Actinomadura</taxon>
    </lineage>
</organism>
<accession>A0ABS7FYS3</accession>
<dbReference type="EMBL" id="JAIBOA010000015">
    <property type="protein sequence ID" value="MBW8485290.1"/>
    <property type="molecule type" value="Genomic_DNA"/>
</dbReference>
<proteinExistence type="predicted"/>
<sequence length="149" mass="15834">MSADLVALVRRRPDVPAVADGVLALGERFELRGGETGPVGFHDPDGRLLVSVEEPTQVSVTGEIGRLLGPEFAERVIGPVWWVEIRAAADVPDAVRVARRFAEALVHWLGGTVYPDGGGPDTDVRSWRAADAAGVPPQQHQQFPGGVIG</sequence>
<gene>
    <name evidence="1" type="ORF">K1Y72_23120</name>
</gene>
<dbReference type="RefSeq" id="WP_220168515.1">
    <property type="nucleotide sequence ID" value="NZ_JAIBOA010000015.1"/>
</dbReference>
<name>A0ABS7FYS3_9ACTN</name>
<evidence type="ECO:0000313" key="1">
    <source>
        <dbReference type="EMBL" id="MBW8485290.1"/>
    </source>
</evidence>
<evidence type="ECO:0000313" key="2">
    <source>
        <dbReference type="Proteomes" id="UP000774570"/>
    </source>
</evidence>